<dbReference type="EMBL" id="BAFH01000004">
    <property type="protein sequence ID" value="GAB63785.1"/>
    <property type="molecule type" value="Genomic_DNA"/>
</dbReference>
<evidence type="ECO:0000313" key="2">
    <source>
        <dbReference type="Proteomes" id="UP000002985"/>
    </source>
</evidence>
<dbReference type="AlphaFoldDB" id="I3IPZ0"/>
<name>I3IPZ0_9BACT</name>
<protein>
    <submittedName>
        <fullName evidence="1">Uncharacterized protein</fullName>
    </submittedName>
</protein>
<comment type="caution">
    <text evidence="1">The sequence shown here is derived from an EMBL/GenBank/DDBJ whole genome shotgun (WGS) entry which is preliminary data.</text>
</comment>
<dbReference type="STRING" id="247490.KSU1_D0476"/>
<keyword evidence="2" id="KW-1185">Reference proteome</keyword>
<organism evidence="1 2">
    <name type="scientific">Candidatus Jettenia caeni</name>
    <dbReference type="NCBI Taxonomy" id="247490"/>
    <lineage>
        <taxon>Bacteria</taxon>
        <taxon>Pseudomonadati</taxon>
        <taxon>Planctomycetota</taxon>
        <taxon>Candidatus Brocadiia</taxon>
        <taxon>Candidatus Brocadiales</taxon>
        <taxon>Candidatus Brocadiaceae</taxon>
        <taxon>Candidatus Jettenia</taxon>
    </lineage>
</organism>
<accession>I3IPZ0</accession>
<sequence length="72" mass="8582">MVLVKIFPPCIKISSLFSDFYVAVCYYLDYKKRFYHINLVSCKKKVKRNIHVYTQKCFHTGIAYTAQFLYNA</sequence>
<proteinExistence type="predicted"/>
<dbReference type="Proteomes" id="UP000002985">
    <property type="component" value="Unassembled WGS sequence"/>
</dbReference>
<gene>
    <name evidence="1" type="ORF">KSU1_D0476</name>
</gene>
<reference evidence="1 2" key="1">
    <citation type="journal article" date="2012" name="FEBS Lett.">
        <title>Anammox organism KSU-1 expresses a NirK-type copper-containing nitrite reductase instead of a NirS-type with cytochrome cd1.</title>
        <authorList>
            <person name="Hira D."/>
            <person name="Toh H."/>
            <person name="Migita C.T."/>
            <person name="Okubo H."/>
            <person name="Nishiyama T."/>
            <person name="Hattori M."/>
            <person name="Furukawa K."/>
            <person name="Fujii T."/>
        </authorList>
    </citation>
    <scope>NUCLEOTIDE SEQUENCE [LARGE SCALE GENOMIC DNA]</scope>
</reference>
<evidence type="ECO:0000313" key="1">
    <source>
        <dbReference type="EMBL" id="GAB63785.1"/>
    </source>
</evidence>